<evidence type="ECO:0000313" key="3">
    <source>
        <dbReference type="Proteomes" id="UP000004171"/>
    </source>
</evidence>
<evidence type="ECO:0000259" key="1">
    <source>
        <dbReference type="PROSITE" id="PS50911"/>
    </source>
</evidence>
<dbReference type="InterPro" id="IPR041219">
    <property type="entry name" value="Phage_lysozyme2"/>
</dbReference>
<dbReference type="Gene3D" id="3.90.1720.10">
    <property type="entry name" value="endopeptidase domain like (from Nostoc punctiforme)"/>
    <property type="match status" value="1"/>
</dbReference>
<accession>F3UDB8</accession>
<dbReference type="Pfam" id="PF18013">
    <property type="entry name" value="Phage_lysozyme2"/>
    <property type="match status" value="1"/>
</dbReference>
<dbReference type="PROSITE" id="PS50911">
    <property type="entry name" value="CHAP"/>
    <property type="match status" value="1"/>
</dbReference>
<dbReference type="InterPro" id="IPR007921">
    <property type="entry name" value="CHAP_dom"/>
</dbReference>
<name>F3UDB8_STRSA</name>
<protein>
    <submittedName>
        <fullName evidence="2">Immunogenic secreted protein</fullName>
    </submittedName>
</protein>
<dbReference type="PATRIC" id="fig|888820.3.peg.1493"/>
<evidence type="ECO:0000313" key="2">
    <source>
        <dbReference type="EMBL" id="EGJ37744.1"/>
    </source>
</evidence>
<dbReference type="AlphaFoldDB" id="F3UDB8"/>
<dbReference type="SUPFAM" id="SSF54001">
    <property type="entry name" value="Cysteine proteinases"/>
    <property type="match status" value="1"/>
</dbReference>
<comment type="caution">
    <text evidence="2">The sequence shown here is derived from an EMBL/GenBank/DDBJ whole genome shotgun (WGS) entry which is preliminary data.</text>
</comment>
<dbReference type="Pfam" id="PF05257">
    <property type="entry name" value="CHAP"/>
    <property type="match status" value="1"/>
</dbReference>
<dbReference type="Gene3D" id="1.10.530.10">
    <property type="match status" value="1"/>
</dbReference>
<reference evidence="2 3" key="1">
    <citation type="submission" date="2011-03" db="EMBL/GenBank/DDBJ databases">
        <authorList>
            <person name="Muzny D."/>
            <person name="Qin X."/>
            <person name="Deng J."/>
            <person name="Jiang H."/>
            <person name="Liu Y."/>
            <person name="Qu J."/>
            <person name="Song X.-Z."/>
            <person name="Zhang L."/>
            <person name="Thornton R."/>
            <person name="Coyle M."/>
            <person name="Francisco L."/>
            <person name="Jackson L."/>
            <person name="Javaid M."/>
            <person name="Korchina V."/>
            <person name="Kovar C."/>
            <person name="Mata R."/>
            <person name="Mathew T."/>
            <person name="Ngo R."/>
            <person name="Nguyen L."/>
            <person name="Nguyen N."/>
            <person name="Okwuonu G."/>
            <person name="Ongeri F."/>
            <person name="Pham C."/>
            <person name="Simmons D."/>
            <person name="Wilczek-Boney K."/>
            <person name="Hale W."/>
            <person name="Jakkamsetti A."/>
            <person name="Pham P."/>
            <person name="Ruth R."/>
            <person name="San Lucas F."/>
            <person name="Warren J."/>
            <person name="Zhang J."/>
            <person name="Zhao Z."/>
            <person name="Zhou C."/>
            <person name="Zhu D."/>
            <person name="Lee S."/>
            <person name="Bess C."/>
            <person name="Blankenburg K."/>
            <person name="Forbes L."/>
            <person name="Fu Q."/>
            <person name="Gubbala S."/>
            <person name="Hirani K."/>
            <person name="Jayaseelan J.C."/>
            <person name="Lara F."/>
            <person name="Munidasa M."/>
            <person name="Palculict T."/>
            <person name="Patil S."/>
            <person name="Pu L.-L."/>
            <person name="Saada N."/>
            <person name="Tang L."/>
            <person name="Weissenberger G."/>
            <person name="Zhu Y."/>
            <person name="Hemphill L."/>
            <person name="Shang Y."/>
            <person name="Youmans B."/>
            <person name="Ayvaz T."/>
            <person name="Ross M."/>
            <person name="Santibanez J."/>
            <person name="Aqrawi P."/>
            <person name="Gross S."/>
            <person name="Joshi V."/>
            <person name="Fowler G."/>
            <person name="Nazareth L."/>
            <person name="Reid J."/>
            <person name="Worley K."/>
            <person name="Petrosino J."/>
            <person name="Highlander S."/>
            <person name="Gibbs R."/>
        </authorList>
    </citation>
    <scope>NUCLEOTIDE SEQUENCE [LARGE SCALE GENOMIC DNA]</scope>
    <source>
        <strain evidence="2 3">SK1056</strain>
    </source>
</reference>
<proteinExistence type="predicted"/>
<dbReference type="InterPro" id="IPR038765">
    <property type="entry name" value="Papain-like_cys_pep_sf"/>
</dbReference>
<feature type="domain" description="Peptidase C51" evidence="1">
    <location>
        <begin position="225"/>
        <end position="351"/>
    </location>
</feature>
<dbReference type="Proteomes" id="UP000004171">
    <property type="component" value="Unassembled WGS sequence"/>
</dbReference>
<dbReference type="EMBL" id="AFFL01000004">
    <property type="protein sequence ID" value="EGJ37744.1"/>
    <property type="molecule type" value="Genomic_DNA"/>
</dbReference>
<organism evidence="2 3">
    <name type="scientific">Streptococcus sanguinis SK1056</name>
    <dbReference type="NCBI Taxonomy" id="888820"/>
    <lineage>
        <taxon>Bacteria</taxon>
        <taxon>Bacillati</taxon>
        <taxon>Bacillota</taxon>
        <taxon>Bacilli</taxon>
        <taxon>Lactobacillales</taxon>
        <taxon>Streptococcaceae</taxon>
        <taxon>Streptococcus</taxon>
    </lineage>
</organism>
<sequence>MKKKLLLFGGLGMFLFPLLLVVIVMGAIAGTGGGGTNTNSQTGLQTTLTAQEVAQKANISEERAVDVIKILNYELSQEQFTIAGASGSLAVAERESGFDPEAVNTSGGVAGYFQWSGWSSTINGNRWAQAKQRKLDSDVELDLLSTELNGAYSKVKTEMQKANDPEQAALYWSEHYEGVALSDGQTKTSELKKNAKKWHDIFKDSLKGETKAQTRDGGGVTSADIPAGYSLTKKIESSAYTSATYPWGQCTWFVYNRGKELGVTFDPYMGNGGDWKNKAGYQTTNTPTEHSALSFSPGQAGADPTYGHVAFVEQVKSDGSILISEANVKGLGTISYRTFDKATASQFTYVIGK</sequence>
<dbReference type="RefSeq" id="WP_002922378.1">
    <property type="nucleotide sequence ID" value="NZ_GL890990.1"/>
</dbReference>
<gene>
    <name evidence="2" type="primary">isp</name>
    <name evidence="2" type="ORF">HMPREF9393_1525</name>
</gene>
<dbReference type="HOGENOM" id="CLU_756285_0_0_9"/>